<dbReference type="Pfam" id="PF09789">
    <property type="entry name" value="CC149"/>
    <property type="match status" value="3"/>
</dbReference>
<sequence>MNSYSPKTRIHNEDDFKELLEQSKLSSKTETILRLGKDLEAIEKEKQQTNARSLTLERNLERIEHEVHKYSAVEELKKELKLLKLENNELKAEKIDLQKDCKLFRQQIAKYEVENLKYERKASIDLPQNVEARGSINRVSEECLEKYERLYGEYKQIENDLHTVLGVKEELVIERDLLLKKVERLTAEMSYLLNGDPRRACMIGKFHIKIDQPLCLITTDKFRIMLEKDGVFQVAEDLDSLVAENRFLKAQLNTAQEESETIKATLAKYRAMVESTPIKAISSNKQENSLEEKSSVAVINMKQIIERKSIDCQKRAAWRLSDGKLQITAVHPRQTRKTAISRTEGRVDDLPAEFILEASTFRELLASHAIELDDSDYRVITTILLDLCNDKQMALTHLRRANKVLGNRLHEVEGHLAVLESKSPRSISSNMPGQP</sequence>
<dbReference type="PANTHER" id="PTHR21682:SF2">
    <property type="entry name" value="COILED-COIL DOMAIN-CONTAINING PROTEIN 149"/>
    <property type="match status" value="1"/>
</dbReference>
<comment type="similarity">
    <text evidence="1">Belongs to the CCDC149 family.</text>
</comment>
<name>A0A1I7XCG1_HETBA</name>
<dbReference type="Proteomes" id="UP000095283">
    <property type="component" value="Unplaced"/>
</dbReference>
<evidence type="ECO:0000313" key="5">
    <source>
        <dbReference type="WBParaSite" id="Hba_15136"/>
    </source>
</evidence>
<evidence type="ECO:0000256" key="1">
    <source>
        <dbReference type="ARBA" id="ARBA00005872"/>
    </source>
</evidence>
<keyword evidence="2 3" id="KW-0175">Coiled coil</keyword>
<evidence type="ECO:0000313" key="4">
    <source>
        <dbReference type="Proteomes" id="UP000095283"/>
    </source>
</evidence>
<proteinExistence type="inferred from homology"/>
<dbReference type="PANTHER" id="PTHR21682">
    <property type="entry name" value="COILED-COIL DOMAIN-CONTAINING PROTEIN 149"/>
    <property type="match status" value="1"/>
</dbReference>
<evidence type="ECO:0000256" key="2">
    <source>
        <dbReference type="ARBA" id="ARBA00023054"/>
    </source>
</evidence>
<organism evidence="4 5">
    <name type="scientific">Heterorhabditis bacteriophora</name>
    <name type="common">Entomopathogenic nematode worm</name>
    <dbReference type="NCBI Taxonomy" id="37862"/>
    <lineage>
        <taxon>Eukaryota</taxon>
        <taxon>Metazoa</taxon>
        <taxon>Ecdysozoa</taxon>
        <taxon>Nematoda</taxon>
        <taxon>Chromadorea</taxon>
        <taxon>Rhabditida</taxon>
        <taxon>Rhabditina</taxon>
        <taxon>Rhabditomorpha</taxon>
        <taxon>Strongyloidea</taxon>
        <taxon>Heterorhabditidae</taxon>
        <taxon>Heterorhabditis</taxon>
    </lineage>
</organism>
<feature type="coiled-coil region" evidence="3">
    <location>
        <begin position="32"/>
        <end position="188"/>
    </location>
</feature>
<dbReference type="InterPro" id="IPR019179">
    <property type="entry name" value="CC149"/>
</dbReference>
<keyword evidence="4" id="KW-1185">Reference proteome</keyword>
<evidence type="ECO:0000256" key="3">
    <source>
        <dbReference type="SAM" id="Coils"/>
    </source>
</evidence>
<feature type="coiled-coil region" evidence="3">
    <location>
        <begin position="238"/>
        <end position="272"/>
    </location>
</feature>
<accession>A0A1I7XCG1</accession>
<reference evidence="5" key="1">
    <citation type="submission" date="2016-11" db="UniProtKB">
        <authorList>
            <consortium name="WormBaseParasite"/>
        </authorList>
    </citation>
    <scope>IDENTIFICATION</scope>
</reference>
<protein>
    <submittedName>
        <fullName evidence="5">Coiled-coil domain-containing protein</fullName>
    </submittedName>
</protein>
<dbReference type="AlphaFoldDB" id="A0A1I7XCG1"/>
<dbReference type="WBParaSite" id="Hba_15136">
    <property type="protein sequence ID" value="Hba_15136"/>
    <property type="gene ID" value="Hba_15136"/>
</dbReference>